<name>A0ABV6RGV6_9MICO</name>
<dbReference type="EMBL" id="JBHLSV010000019">
    <property type="protein sequence ID" value="MFC0675133.1"/>
    <property type="molecule type" value="Genomic_DNA"/>
</dbReference>
<proteinExistence type="predicted"/>
<dbReference type="Proteomes" id="UP001589793">
    <property type="component" value="Unassembled WGS sequence"/>
</dbReference>
<gene>
    <name evidence="1" type="ORF">ACFFF6_14305</name>
</gene>
<accession>A0ABV6RGV6</accession>
<keyword evidence="2" id="KW-1185">Reference proteome</keyword>
<sequence length="75" mass="8462">MEDPRFTAVRFAPGYDMAAVDDFVDRVRAALEGRAPMTAQEALDARFPTTRLRSGYSVDEVDLWIDEILARLEQG</sequence>
<protein>
    <submittedName>
        <fullName evidence="1">DivIVA domain-containing protein</fullName>
    </submittedName>
</protein>
<organism evidence="1 2">
    <name type="scientific">Brachybacterium hainanense</name>
    <dbReference type="NCBI Taxonomy" id="1541174"/>
    <lineage>
        <taxon>Bacteria</taxon>
        <taxon>Bacillati</taxon>
        <taxon>Actinomycetota</taxon>
        <taxon>Actinomycetes</taxon>
        <taxon>Micrococcales</taxon>
        <taxon>Dermabacteraceae</taxon>
        <taxon>Brachybacterium</taxon>
    </lineage>
</organism>
<evidence type="ECO:0000313" key="2">
    <source>
        <dbReference type="Proteomes" id="UP001589793"/>
    </source>
</evidence>
<evidence type="ECO:0000313" key="1">
    <source>
        <dbReference type="EMBL" id="MFC0675133.1"/>
    </source>
</evidence>
<dbReference type="Gene3D" id="6.10.250.660">
    <property type="match status" value="1"/>
</dbReference>
<reference evidence="1 2" key="1">
    <citation type="submission" date="2024-09" db="EMBL/GenBank/DDBJ databases">
        <authorList>
            <person name="Sun Q."/>
            <person name="Mori K."/>
        </authorList>
    </citation>
    <scope>NUCLEOTIDE SEQUENCE [LARGE SCALE GENOMIC DNA]</scope>
    <source>
        <strain evidence="1 2">CICC 10874</strain>
    </source>
</reference>
<dbReference type="InterPro" id="IPR019933">
    <property type="entry name" value="DivIVA_domain"/>
</dbReference>
<comment type="caution">
    <text evidence="1">The sequence shown here is derived from an EMBL/GenBank/DDBJ whole genome shotgun (WGS) entry which is preliminary data.</text>
</comment>
<dbReference type="NCBIfam" id="TIGR03544">
    <property type="entry name" value="DivI1A_domain"/>
    <property type="match status" value="2"/>
</dbReference>
<dbReference type="RefSeq" id="WP_376981880.1">
    <property type="nucleotide sequence ID" value="NZ_JBHLSV010000019.1"/>
</dbReference>